<reference evidence="2" key="1">
    <citation type="submission" date="2016-10" db="EMBL/GenBank/DDBJ databases">
        <authorList>
            <person name="Varghese N."/>
            <person name="Submissions S."/>
        </authorList>
    </citation>
    <scope>NUCLEOTIDE SEQUENCE [LARGE SCALE GENOMIC DNA]</scope>
    <source>
        <strain evidence="2">DSM 17834</strain>
    </source>
</reference>
<keyword evidence="2" id="KW-1185">Reference proteome</keyword>
<sequence>MNQRPGAPRTIDDERVTQLINTTLHTKPADGSTHWSVRTVAAETGISKGSVQRYFRLFGLQPHSTEGFKLSNDPFFIEKLRDVVGCI</sequence>
<dbReference type="Proteomes" id="UP000198784">
    <property type="component" value="Unassembled WGS sequence"/>
</dbReference>
<gene>
    <name evidence="1" type="ORF">SAMN05216190_14525</name>
</gene>
<dbReference type="AlphaFoldDB" id="A0A1I5WWW8"/>
<name>A0A1I5WWW8_9PSED</name>
<dbReference type="Gene3D" id="1.10.357.10">
    <property type="entry name" value="Tetracycline Repressor, domain 2"/>
    <property type="match status" value="1"/>
</dbReference>
<evidence type="ECO:0000313" key="2">
    <source>
        <dbReference type="Proteomes" id="UP000198784"/>
    </source>
</evidence>
<dbReference type="STRING" id="289003.SAMN05216190_14525"/>
<dbReference type="SUPFAM" id="SSF46689">
    <property type="entry name" value="Homeodomain-like"/>
    <property type="match status" value="1"/>
</dbReference>
<evidence type="ECO:0000313" key="1">
    <source>
        <dbReference type="EMBL" id="SFQ24179.1"/>
    </source>
</evidence>
<protein>
    <submittedName>
        <fullName evidence="1">Putative transposase</fullName>
    </submittedName>
</protein>
<dbReference type="EMBL" id="FOWX01000045">
    <property type="protein sequence ID" value="SFQ24179.1"/>
    <property type="molecule type" value="Genomic_DNA"/>
</dbReference>
<proteinExistence type="predicted"/>
<dbReference type="InterPro" id="IPR009057">
    <property type="entry name" value="Homeodomain-like_sf"/>
</dbReference>
<accession>A0A1I5WWW8</accession>
<organism evidence="1 2">
    <name type="scientific">Pseudomonas borbori</name>
    <dbReference type="NCBI Taxonomy" id="289003"/>
    <lineage>
        <taxon>Bacteria</taxon>
        <taxon>Pseudomonadati</taxon>
        <taxon>Pseudomonadota</taxon>
        <taxon>Gammaproteobacteria</taxon>
        <taxon>Pseudomonadales</taxon>
        <taxon>Pseudomonadaceae</taxon>
        <taxon>Pseudomonas</taxon>
    </lineage>
</organism>